<keyword evidence="1" id="KW-0653">Protein transport</keyword>
<dbReference type="RefSeq" id="XP_003062697.1">
    <property type="nucleotide sequence ID" value="XM_003062651.1"/>
</dbReference>
<keyword evidence="4" id="KW-1185">Reference proteome</keyword>
<dbReference type="GO" id="GO:0006886">
    <property type="term" value="P:intracellular protein transport"/>
    <property type="evidence" value="ECO:0007669"/>
    <property type="project" value="InterPro"/>
</dbReference>
<dbReference type="InterPro" id="IPR006896">
    <property type="entry name" value="Sec23/24_trunk_dom"/>
</dbReference>
<gene>
    <name evidence="3" type="ORF">MICPUCDRAFT_52343</name>
</gene>
<dbReference type="KEGG" id="mpp:MICPUCDRAFT_52343"/>
<comment type="subcellular location">
    <subcellularLocation>
        <location evidence="1">Cytoplasmic vesicle</location>
        <location evidence="1">COPII-coated vesicle membrane</location>
        <topology evidence="1">Peripheral membrane protein</topology>
        <orientation evidence="1">Cytoplasmic side</orientation>
    </subcellularLocation>
    <subcellularLocation>
        <location evidence="1">Endoplasmic reticulum membrane</location>
        <topology evidence="1">Peripheral membrane protein</topology>
        <orientation evidence="1">Cytoplasmic side</orientation>
    </subcellularLocation>
</comment>
<dbReference type="Pfam" id="PF04811">
    <property type="entry name" value="Sec23_trunk"/>
    <property type="match status" value="1"/>
</dbReference>
<keyword evidence="1" id="KW-0813">Transport</keyword>
<dbReference type="STRING" id="564608.C1N3Y6"/>
<organism evidence="4">
    <name type="scientific">Micromonas pusilla (strain CCMP1545)</name>
    <name type="common">Picoplanktonic green alga</name>
    <dbReference type="NCBI Taxonomy" id="564608"/>
    <lineage>
        <taxon>Eukaryota</taxon>
        <taxon>Viridiplantae</taxon>
        <taxon>Chlorophyta</taxon>
        <taxon>Mamiellophyceae</taxon>
        <taxon>Mamiellales</taxon>
        <taxon>Mamiellaceae</taxon>
        <taxon>Micromonas</taxon>
    </lineage>
</organism>
<protein>
    <recommendedName>
        <fullName evidence="1">Protein transport protein SEC23</fullName>
    </recommendedName>
</protein>
<dbReference type="GO" id="GO:0030127">
    <property type="term" value="C:COPII vesicle coat"/>
    <property type="evidence" value="ECO:0007669"/>
    <property type="project" value="InterPro"/>
</dbReference>
<comment type="similarity">
    <text evidence="1">Belongs to the SEC23/SEC24 family. SEC23 subfamily.</text>
</comment>
<keyword evidence="1" id="KW-0472">Membrane</keyword>
<dbReference type="GO" id="GO:0008270">
    <property type="term" value="F:zinc ion binding"/>
    <property type="evidence" value="ECO:0007669"/>
    <property type="project" value="InterPro"/>
</dbReference>
<dbReference type="OMA" id="PRLVICY"/>
<dbReference type="InterPro" id="IPR037364">
    <property type="entry name" value="Sec23"/>
</dbReference>
<dbReference type="SUPFAM" id="SSF82919">
    <property type="entry name" value="Zn-finger domain of Sec23/24"/>
    <property type="match status" value="1"/>
</dbReference>
<dbReference type="PANTHER" id="PTHR11141">
    <property type="entry name" value="PROTEIN TRANSPORT PROTEIN SEC23"/>
    <property type="match status" value="1"/>
</dbReference>
<dbReference type="EMBL" id="GG663746">
    <property type="protein sequence ID" value="EEH53516.1"/>
    <property type="molecule type" value="Genomic_DNA"/>
</dbReference>
<evidence type="ECO:0000313" key="4">
    <source>
        <dbReference type="Proteomes" id="UP000001876"/>
    </source>
</evidence>
<dbReference type="GO" id="GO:0070971">
    <property type="term" value="C:endoplasmic reticulum exit site"/>
    <property type="evidence" value="ECO:0007669"/>
    <property type="project" value="TreeGrafter"/>
</dbReference>
<dbReference type="SUPFAM" id="SSF53300">
    <property type="entry name" value="vWA-like"/>
    <property type="match status" value="1"/>
</dbReference>
<keyword evidence="1" id="KW-0968">Cytoplasmic vesicle</keyword>
<evidence type="ECO:0000259" key="2">
    <source>
        <dbReference type="Pfam" id="PF04811"/>
    </source>
</evidence>
<dbReference type="Gene3D" id="3.40.50.410">
    <property type="entry name" value="von Willebrand factor, type A domain"/>
    <property type="match status" value="1"/>
</dbReference>
<keyword evidence="1" id="KW-0479">Metal-binding</keyword>
<dbReference type="GO" id="GO:0005789">
    <property type="term" value="C:endoplasmic reticulum membrane"/>
    <property type="evidence" value="ECO:0007669"/>
    <property type="project" value="UniProtKB-SubCell"/>
</dbReference>
<dbReference type="AlphaFoldDB" id="C1N3Y6"/>
<dbReference type="PANTHER" id="PTHR11141:SF6">
    <property type="entry name" value="PROTEIN TRANSPORT PROTEIN SEC23 A"/>
    <property type="match status" value="1"/>
</dbReference>
<reference evidence="3 4" key="1">
    <citation type="journal article" date="2009" name="Science">
        <title>Green evolution and dynamic adaptations revealed by genomes of the marine picoeukaryotes Micromonas.</title>
        <authorList>
            <person name="Worden A.Z."/>
            <person name="Lee J.H."/>
            <person name="Mock T."/>
            <person name="Rouze P."/>
            <person name="Simmons M.P."/>
            <person name="Aerts A.L."/>
            <person name="Allen A.E."/>
            <person name="Cuvelier M.L."/>
            <person name="Derelle E."/>
            <person name="Everett M.V."/>
            <person name="Foulon E."/>
            <person name="Grimwood J."/>
            <person name="Gundlach H."/>
            <person name="Henrissat B."/>
            <person name="Napoli C."/>
            <person name="McDonald S.M."/>
            <person name="Parker M.S."/>
            <person name="Rombauts S."/>
            <person name="Salamov A."/>
            <person name="Von Dassow P."/>
            <person name="Badger J.H."/>
            <person name="Coutinho P.M."/>
            <person name="Demir E."/>
            <person name="Dubchak I."/>
            <person name="Gentemann C."/>
            <person name="Eikrem W."/>
            <person name="Gready J.E."/>
            <person name="John U."/>
            <person name="Lanier W."/>
            <person name="Lindquist E.A."/>
            <person name="Lucas S."/>
            <person name="Mayer K.F."/>
            <person name="Moreau H."/>
            <person name="Not F."/>
            <person name="Otillar R."/>
            <person name="Panaud O."/>
            <person name="Pangilinan J."/>
            <person name="Paulsen I."/>
            <person name="Piegu B."/>
            <person name="Poliakov A."/>
            <person name="Robbens S."/>
            <person name="Schmutz J."/>
            <person name="Toulza E."/>
            <person name="Wyss T."/>
            <person name="Zelensky A."/>
            <person name="Zhou K."/>
            <person name="Armbrust E.V."/>
            <person name="Bhattacharya D."/>
            <person name="Goodenough U.W."/>
            <person name="Van de Peer Y."/>
            <person name="Grigoriev I.V."/>
        </authorList>
    </citation>
    <scope>NUCLEOTIDE SEQUENCE [LARGE SCALE GENOMIC DNA]</scope>
    <source>
        <strain evidence="3 4">CCMP1545</strain>
    </source>
</reference>
<sequence length="558" mass="56237">MDLMDMGIGLDAIRRENEQGPLIPLRHDKHAGRDAAMKARGGAAPAHSSASNAVAGSELYDTLSSADFSQEVRVDAVKTGIANRLARISASAFPADAIVANCGALPIGAILSLFAPAPAPADADADADAANDDAVPTLRRDPASCYHCGAFASASCRVDLTLGAWRCALCDVGNVDALYACGGGGSNGGRDAFPELTNAVVEYHLESGSGDGSAGGGGGGDGEGGGNGGVVFFVVDDALDDDEAALLRASLSRVASGLDASQSVGFVTYAASVAVYELGGASAVASAEVLSGAKSPRAADLDAFLGKEEEDDDDGGGDGGGSIGRFIAPARACRAALEAVISSIKPAGRSAGPVAGRARCAGVAIETAAAMIRRRGGPGRILVCAGGPCTRGPGGVRADDESELFDFERATAAAYVDELSSTIASLDVTVDIISGGREAIGAARLAPLADATGGSVVLVEDFGATFESNAARAAARRPGRGPAVTVRLSHGVQCARVIGPVRTMTREAAAAATRCGSTAFEDASDVVRLKTNDPTQVRAPSARSPERFFFFFSLAREA</sequence>
<comment type="function">
    <text evidence="1">Component of the coat protein complex II (COPII) which promotes the formation of transport vesicles from the endoplasmic reticulum (ER). The coat has two main functions, the physical deformation of the endoplasmic reticulum membrane into vesicles and the selection of cargo molecules.</text>
</comment>
<feature type="domain" description="Sec23/Sec24 trunk" evidence="2">
    <location>
        <begin position="232"/>
        <end position="464"/>
    </location>
</feature>
<name>C1N3Y6_MICPC</name>
<dbReference type="GO" id="GO:0005096">
    <property type="term" value="F:GTPase activator activity"/>
    <property type="evidence" value="ECO:0007669"/>
    <property type="project" value="TreeGrafter"/>
</dbReference>
<dbReference type="eggNOG" id="KOG1986">
    <property type="taxonomic scope" value="Eukaryota"/>
</dbReference>
<dbReference type="OrthoDB" id="3979788at2759"/>
<proteinExistence type="inferred from homology"/>
<keyword evidence="1" id="KW-0963">Cytoplasm</keyword>
<dbReference type="InterPro" id="IPR036174">
    <property type="entry name" value="Znf_Sec23_Sec24_sf"/>
</dbReference>
<dbReference type="GO" id="GO:0090110">
    <property type="term" value="P:COPII-coated vesicle cargo loading"/>
    <property type="evidence" value="ECO:0007669"/>
    <property type="project" value="TreeGrafter"/>
</dbReference>
<evidence type="ECO:0000256" key="1">
    <source>
        <dbReference type="RuleBase" id="RU365030"/>
    </source>
</evidence>
<keyword evidence="1" id="KW-0931">ER-Golgi transport</keyword>
<dbReference type="Proteomes" id="UP000001876">
    <property type="component" value="Unassembled WGS sequence"/>
</dbReference>
<accession>C1N3Y6</accession>
<keyword evidence="1" id="KW-0256">Endoplasmic reticulum</keyword>
<evidence type="ECO:0000313" key="3">
    <source>
        <dbReference type="EMBL" id="EEH53516.1"/>
    </source>
</evidence>
<keyword evidence="1" id="KW-0862">Zinc</keyword>
<dbReference type="GeneID" id="9688137"/>
<dbReference type="InterPro" id="IPR036465">
    <property type="entry name" value="vWFA_dom_sf"/>
</dbReference>